<evidence type="ECO:0000313" key="4">
    <source>
        <dbReference type="EMBL" id="CEF70503.1"/>
    </source>
</evidence>
<evidence type="ECO:0000256" key="1">
    <source>
        <dbReference type="ARBA" id="ARBA00009500"/>
    </source>
</evidence>
<dbReference type="STRING" id="34506.A0A090LSB9"/>
<dbReference type="InterPro" id="IPR042178">
    <property type="entry name" value="Serpin_sf_1"/>
</dbReference>
<dbReference type="SUPFAM" id="SSF56574">
    <property type="entry name" value="Serpins"/>
    <property type="match status" value="1"/>
</dbReference>
<dbReference type="CTD" id="36382881"/>
<keyword evidence="5" id="KW-1185">Reference proteome</keyword>
<dbReference type="GO" id="GO:0004867">
    <property type="term" value="F:serine-type endopeptidase inhibitor activity"/>
    <property type="evidence" value="ECO:0007669"/>
    <property type="project" value="InterPro"/>
</dbReference>
<evidence type="ECO:0000256" key="2">
    <source>
        <dbReference type="RuleBase" id="RU000411"/>
    </source>
</evidence>
<dbReference type="Pfam" id="PF00079">
    <property type="entry name" value="Serpin"/>
    <property type="match status" value="1"/>
</dbReference>
<dbReference type="InterPro" id="IPR042185">
    <property type="entry name" value="Serpin_sf_2"/>
</dbReference>
<dbReference type="OMA" id="YRTNCED"/>
<dbReference type="InterPro" id="IPR036186">
    <property type="entry name" value="Serpin_sf"/>
</dbReference>
<evidence type="ECO:0000259" key="3">
    <source>
        <dbReference type="SMART" id="SM00093"/>
    </source>
</evidence>
<dbReference type="CDD" id="cd00172">
    <property type="entry name" value="serpin"/>
    <property type="match status" value="1"/>
</dbReference>
<dbReference type="PANTHER" id="PTHR11461">
    <property type="entry name" value="SERINE PROTEASE INHIBITOR, SERPIN"/>
    <property type="match status" value="1"/>
</dbReference>
<sequence length="375" mass="43299">MNTSSIIGDQILMSFTILKEVNRIFDDSFVYSPISLILSLVILLIGSKGDTEIQIKNLVSPNFSREEIFSYYSLINKKLEDDNLFVILKSFNKGFITNEYEINDNYKNLIGNYFNGSIEQIQFSDIPHSTEKINNIVSNSTNGNIPKIIELNEISIRMKFILLSALYFKGDWHVKFEKTDTKIVPFYVKPNETKEVYIMSLENKFSYFENNYFQLVQLPYLGKNMKMIIILPKNKYNHDNFIENILSIDNFEYALNNMEKIFIKVMIPKFDIQSSINVTPILKNLGIVDAFNEIDSNFSEITNNSALYIDEIKQKAKIEITETGTEAAAITSIRLSLYSGAEINDGEVKIFRADHAFSFYIIDNNFNIYFSGIFK</sequence>
<dbReference type="Gene3D" id="2.30.39.10">
    <property type="entry name" value="Alpha-1-antitrypsin, domain 1"/>
    <property type="match status" value="1"/>
</dbReference>
<dbReference type="GeneID" id="36382881"/>
<gene>
    <name evidence="4 6 7" type="ORF">SRAE_2000513400</name>
</gene>
<dbReference type="Gene3D" id="3.30.497.10">
    <property type="entry name" value="Antithrombin, subunit I, domain 2"/>
    <property type="match status" value="1"/>
</dbReference>
<dbReference type="SMART" id="SM00093">
    <property type="entry name" value="SERPIN"/>
    <property type="match status" value="1"/>
</dbReference>
<protein>
    <submittedName>
        <fullName evidence="4 6">Serpin domain-containing protein</fullName>
    </submittedName>
</protein>
<dbReference type="AlphaFoldDB" id="A0A090LSB9"/>
<name>A0A090LSB9_STRRB</name>
<comment type="similarity">
    <text evidence="1 2">Belongs to the serpin family.</text>
</comment>
<reference evidence="6" key="2">
    <citation type="submission" date="2020-12" db="UniProtKB">
        <authorList>
            <consortium name="WormBaseParasite"/>
        </authorList>
    </citation>
    <scope>IDENTIFICATION</scope>
</reference>
<evidence type="ECO:0000313" key="7">
    <source>
        <dbReference type="WormBase" id="SRAE_2000513400"/>
    </source>
</evidence>
<dbReference type="EMBL" id="LN609529">
    <property type="protein sequence ID" value="CEF70503.1"/>
    <property type="molecule type" value="Genomic_DNA"/>
</dbReference>
<dbReference type="PANTHER" id="PTHR11461:SF211">
    <property type="entry name" value="GH10112P-RELATED"/>
    <property type="match status" value="1"/>
</dbReference>
<dbReference type="RefSeq" id="XP_024509700.1">
    <property type="nucleotide sequence ID" value="XM_024644106.1"/>
</dbReference>
<organism evidence="4">
    <name type="scientific">Strongyloides ratti</name>
    <name type="common">Parasitic roundworm</name>
    <dbReference type="NCBI Taxonomy" id="34506"/>
    <lineage>
        <taxon>Eukaryota</taxon>
        <taxon>Metazoa</taxon>
        <taxon>Ecdysozoa</taxon>
        <taxon>Nematoda</taxon>
        <taxon>Chromadorea</taxon>
        <taxon>Rhabditida</taxon>
        <taxon>Tylenchina</taxon>
        <taxon>Panagrolaimomorpha</taxon>
        <taxon>Strongyloidoidea</taxon>
        <taxon>Strongyloididae</taxon>
        <taxon>Strongyloides</taxon>
    </lineage>
</organism>
<accession>A0A090LSB9</accession>
<dbReference type="GO" id="GO:0005615">
    <property type="term" value="C:extracellular space"/>
    <property type="evidence" value="ECO:0007669"/>
    <property type="project" value="InterPro"/>
</dbReference>
<feature type="domain" description="Serpin" evidence="3">
    <location>
        <begin position="15"/>
        <end position="372"/>
    </location>
</feature>
<evidence type="ECO:0000313" key="5">
    <source>
        <dbReference type="Proteomes" id="UP000035682"/>
    </source>
</evidence>
<dbReference type="InterPro" id="IPR023796">
    <property type="entry name" value="Serpin_dom"/>
</dbReference>
<dbReference type="WormBase" id="SRAE_2000513400">
    <property type="protein sequence ID" value="SRP09670"/>
    <property type="gene ID" value="WBGene00265388"/>
</dbReference>
<dbReference type="InterPro" id="IPR000215">
    <property type="entry name" value="Serpin_fam"/>
</dbReference>
<dbReference type="OrthoDB" id="9518664at2759"/>
<dbReference type="Proteomes" id="UP000035682">
    <property type="component" value="Unplaced"/>
</dbReference>
<evidence type="ECO:0000313" key="6">
    <source>
        <dbReference type="WBParaSite" id="SRAE_2000513400.1"/>
    </source>
</evidence>
<dbReference type="WBParaSite" id="SRAE_2000513400.1">
    <property type="protein sequence ID" value="SRAE_2000513400.1"/>
    <property type="gene ID" value="WBGene00265388"/>
</dbReference>
<proteinExistence type="inferred from homology"/>
<reference evidence="4 5" key="1">
    <citation type="submission" date="2014-09" db="EMBL/GenBank/DDBJ databases">
        <authorList>
            <person name="Martin A.A."/>
        </authorList>
    </citation>
    <scope>NUCLEOTIDE SEQUENCE</scope>
    <source>
        <strain evidence="5">ED321</strain>
        <strain evidence="4">ED321 Heterogonic</strain>
    </source>
</reference>